<reference evidence="2 3" key="2">
    <citation type="submission" date="2018-06" db="EMBL/GenBank/DDBJ databases">
        <authorList>
            <person name="Zhirakovskaya E."/>
        </authorList>
    </citation>
    <scope>NUCLEOTIDE SEQUENCE [LARGE SCALE GENOMIC DNA]</scope>
    <source>
        <strain evidence="2 3">FBKL4.011</strain>
    </source>
</reference>
<name>A0A364K129_9BACL</name>
<proteinExistence type="predicted"/>
<keyword evidence="3" id="KW-1185">Reference proteome</keyword>
<keyword evidence="1" id="KW-0812">Transmembrane</keyword>
<keyword evidence="1" id="KW-0472">Membrane</keyword>
<keyword evidence="1" id="KW-1133">Transmembrane helix</keyword>
<sequence>MKSLPTFKVIRLTKAILVLTVGIYALLVFFNNVTDYDSNFQFVRHVLSMDTTFLDNQLMYRAITSPVLHHIAYLTIILFEGLIAFLCLKGSYQLFKHVHADGKTFHEAKRLSLIALTCCCLLWFFGFQVVGGEWFAMWMSSKWNGLSSAFRLVTYMLLVLIFVSLKNDDESSS</sequence>
<evidence type="ECO:0000256" key="1">
    <source>
        <dbReference type="SAM" id="Phobius"/>
    </source>
</evidence>
<evidence type="ECO:0008006" key="4">
    <source>
        <dbReference type="Google" id="ProtNLM"/>
    </source>
</evidence>
<reference evidence="2 3" key="1">
    <citation type="submission" date="2018-06" db="EMBL/GenBank/DDBJ databases">
        <title>Thermoflavimicrobium daqus sp. nov., a thermophilic microbe isolated from Moutai-flavour Daqu.</title>
        <authorList>
            <person name="Wang X."/>
            <person name="Zhou H."/>
        </authorList>
    </citation>
    <scope>NUCLEOTIDE SEQUENCE [LARGE SCALE GENOMIC DNA]</scope>
    <source>
        <strain evidence="2 3">FBKL4.011</strain>
    </source>
</reference>
<dbReference type="Pfam" id="PF09933">
    <property type="entry name" value="DUF2165"/>
    <property type="match status" value="1"/>
</dbReference>
<dbReference type="InterPro" id="IPR018681">
    <property type="entry name" value="DUF2165_transmembrane"/>
</dbReference>
<dbReference type="RefSeq" id="WP_113660274.1">
    <property type="nucleotide sequence ID" value="NZ_KZ845677.1"/>
</dbReference>
<dbReference type="OrthoDB" id="7618855at2"/>
<dbReference type="EMBL" id="QJKK01000015">
    <property type="protein sequence ID" value="RAL21391.1"/>
    <property type="molecule type" value="Genomic_DNA"/>
</dbReference>
<evidence type="ECO:0000313" key="2">
    <source>
        <dbReference type="EMBL" id="RAL21391.1"/>
    </source>
</evidence>
<protein>
    <recommendedName>
        <fullName evidence="4">DUF2165 domain-containing protein</fullName>
    </recommendedName>
</protein>
<gene>
    <name evidence="2" type="ORF">DL897_16765</name>
</gene>
<dbReference type="AlphaFoldDB" id="A0A364K129"/>
<feature type="transmembrane region" description="Helical" evidence="1">
    <location>
        <begin position="148"/>
        <end position="165"/>
    </location>
</feature>
<comment type="caution">
    <text evidence="2">The sequence shown here is derived from an EMBL/GenBank/DDBJ whole genome shotgun (WGS) entry which is preliminary data.</text>
</comment>
<organism evidence="2 3">
    <name type="scientific">Thermoflavimicrobium daqui</name>
    <dbReference type="NCBI Taxonomy" id="2137476"/>
    <lineage>
        <taxon>Bacteria</taxon>
        <taxon>Bacillati</taxon>
        <taxon>Bacillota</taxon>
        <taxon>Bacilli</taxon>
        <taxon>Bacillales</taxon>
        <taxon>Thermoactinomycetaceae</taxon>
        <taxon>Thermoflavimicrobium</taxon>
    </lineage>
</organism>
<feature type="transmembrane region" description="Helical" evidence="1">
    <location>
        <begin position="71"/>
        <end position="92"/>
    </location>
</feature>
<accession>A0A364K129</accession>
<feature type="transmembrane region" description="Helical" evidence="1">
    <location>
        <begin position="113"/>
        <end position="136"/>
    </location>
</feature>
<evidence type="ECO:0000313" key="3">
    <source>
        <dbReference type="Proteomes" id="UP000251213"/>
    </source>
</evidence>
<feature type="transmembrane region" description="Helical" evidence="1">
    <location>
        <begin position="12"/>
        <end position="30"/>
    </location>
</feature>
<dbReference type="Proteomes" id="UP000251213">
    <property type="component" value="Unassembled WGS sequence"/>
</dbReference>